<dbReference type="CDD" id="cd01335">
    <property type="entry name" value="Radical_SAM"/>
    <property type="match status" value="1"/>
</dbReference>
<dbReference type="SMART" id="SM00729">
    <property type="entry name" value="Elp3"/>
    <property type="match status" value="1"/>
</dbReference>
<evidence type="ECO:0000256" key="4">
    <source>
        <dbReference type="ARBA" id="ARBA00023004"/>
    </source>
</evidence>
<evidence type="ECO:0000256" key="5">
    <source>
        <dbReference type="ARBA" id="ARBA00023014"/>
    </source>
</evidence>
<reference evidence="8" key="1">
    <citation type="journal article" date="2019" name="Int. J. Syst. Evol. Microbiol.">
        <title>The Global Catalogue of Microorganisms (GCM) 10K type strain sequencing project: providing services to taxonomists for standard genome sequencing and annotation.</title>
        <authorList>
            <consortium name="The Broad Institute Genomics Platform"/>
            <consortium name="The Broad Institute Genome Sequencing Center for Infectious Disease"/>
            <person name="Wu L."/>
            <person name="Ma J."/>
        </authorList>
    </citation>
    <scope>NUCLEOTIDE SEQUENCE [LARGE SCALE GENOMIC DNA]</scope>
    <source>
        <strain evidence="8">KCTC 23713</strain>
    </source>
</reference>
<gene>
    <name evidence="7" type="ORF">GCM10011419_28570</name>
</gene>
<evidence type="ECO:0000256" key="2">
    <source>
        <dbReference type="ARBA" id="ARBA00022691"/>
    </source>
</evidence>
<keyword evidence="3" id="KW-0479">Metal-binding</keyword>
<dbReference type="PANTHER" id="PTHR43409">
    <property type="entry name" value="ANAEROBIC MAGNESIUM-PROTOPORPHYRIN IX MONOMETHYL ESTER CYCLASE-RELATED"/>
    <property type="match status" value="1"/>
</dbReference>
<dbReference type="SFLD" id="SFLDG01082">
    <property type="entry name" value="B12-binding_domain_containing"/>
    <property type="match status" value="1"/>
</dbReference>
<keyword evidence="5" id="KW-0411">Iron-sulfur</keyword>
<keyword evidence="4" id="KW-0408">Iron</keyword>
<dbReference type="InterPro" id="IPR051198">
    <property type="entry name" value="BchE-like"/>
</dbReference>
<dbReference type="InterPro" id="IPR007197">
    <property type="entry name" value="rSAM"/>
</dbReference>
<feature type="domain" description="Elp3/MiaA/NifB-like radical SAM core" evidence="6">
    <location>
        <begin position="183"/>
        <end position="409"/>
    </location>
</feature>
<dbReference type="RefSeq" id="WP_189354795.1">
    <property type="nucleotide sequence ID" value="NZ_BMYP01000062.1"/>
</dbReference>
<dbReference type="SFLD" id="SFLDS00029">
    <property type="entry name" value="Radical_SAM"/>
    <property type="match status" value="1"/>
</dbReference>
<comment type="cofactor">
    <cofactor evidence="1">
        <name>[4Fe-4S] cluster</name>
        <dbReference type="ChEBI" id="CHEBI:49883"/>
    </cofactor>
</comment>
<organism evidence="7 8">
    <name type="scientific">Vogesella fluminis</name>
    <dbReference type="NCBI Taxonomy" id="1069161"/>
    <lineage>
        <taxon>Bacteria</taxon>
        <taxon>Pseudomonadati</taxon>
        <taxon>Pseudomonadota</taxon>
        <taxon>Betaproteobacteria</taxon>
        <taxon>Neisseriales</taxon>
        <taxon>Chromobacteriaceae</taxon>
        <taxon>Vogesella</taxon>
    </lineage>
</organism>
<dbReference type="PANTHER" id="PTHR43409:SF7">
    <property type="entry name" value="BLL1977 PROTEIN"/>
    <property type="match status" value="1"/>
</dbReference>
<evidence type="ECO:0000256" key="3">
    <source>
        <dbReference type="ARBA" id="ARBA00022723"/>
    </source>
</evidence>
<evidence type="ECO:0000313" key="7">
    <source>
        <dbReference type="EMBL" id="GHD81869.1"/>
    </source>
</evidence>
<dbReference type="NCBIfam" id="NF040542">
    <property type="entry name" value="rSAM_RCCLKC"/>
    <property type="match status" value="1"/>
</dbReference>
<dbReference type="Gene3D" id="3.80.30.20">
    <property type="entry name" value="tm_1862 like domain"/>
    <property type="match status" value="1"/>
</dbReference>
<dbReference type="NCBIfam" id="NF040537">
    <property type="entry name" value="radical_ArsL"/>
    <property type="match status" value="1"/>
</dbReference>
<evidence type="ECO:0000256" key="1">
    <source>
        <dbReference type="ARBA" id="ARBA00001966"/>
    </source>
</evidence>
<dbReference type="InterPro" id="IPR006638">
    <property type="entry name" value="Elp3/MiaA/NifB-like_rSAM"/>
</dbReference>
<keyword evidence="2" id="KW-0949">S-adenosyl-L-methionine</keyword>
<sequence length="427" mass="47671">MAACIVLTTFEGGYQPVTALTGASALKRAGVDVQLVDVYVSGVEVALDAVRSASYVAISIPLFDSLTTGIQLAQRVREANEDAKIIFFGQYASINVERLTGKYCDFTVSGEWEQPLVSIVTNRPQQTAVTAVFDIARLHDQGSEPIRPVITRDHLLPIDRAMGPPLSKYPQPQLERLLGRSLVVGGLETTRGCHHKCTYCSVYAAYDGKVVVVPEDLVIQDVDVLIQQGMTHLTFTDADFFNTKRHGTALMKAIHERHPALTFDFTARVDHILENKQAILDMATYGLSMITSALEFPSQTVLDQVYKEMTVDMIQEAVEFLREVGVQLNPTFIMFNPWSTLEDLAKFHDFIQTAGLTDNVDPVQYETRLHLYKGSPLLENESIQALELEEGEFHVNWKHPDARVDELYASMVKPPVEGEFKRCCLKC</sequence>
<accession>A0ABQ3HEU1</accession>
<dbReference type="InterPro" id="IPR023404">
    <property type="entry name" value="rSAM_horseshoe"/>
</dbReference>
<evidence type="ECO:0000313" key="8">
    <source>
        <dbReference type="Proteomes" id="UP000662678"/>
    </source>
</evidence>
<dbReference type="Gene3D" id="3.40.50.280">
    <property type="entry name" value="Cobalamin-binding domain"/>
    <property type="match status" value="1"/>
</dbReference>
<comment type="caution">
    <text evidence="7">The sequence shown here is derived from an EMBL/GenBank/DDBJ whole genome shotgun (WGS) entry which is preliminary data.</text>
</comment>
<name>A0ABQ3HEU1_9NEIS</name>
<dbReference type="Proteomes" id="UP000662678">
    <property type="component" value="Unassembled WGS sequence"/>
</dbReference>
<dbReference type="InterPro" id="IPR058240">
    <property type="entry name" value="rSAM_sf"/>
</dbReference>
<dbReference type="EMBL" id="BMYP01000062">
    <property type="protein sequence ID" value="GHD81869.1"/>
    <property type="molecule type" value="Genomic_DNA"/>
</dbReference>
<proteinExistence type="predicted"/>
<dbReference type="Pfam" id="PF04055">
    <property type="entry name" value="Radical_SAM"/>
    <property type="match status" value="1"/>
</dbReference>
<dbReference type="SUPFAM" id="SSF102114">
    <property type="entry name" value="Radical SAM enzymes"/>
    <property type="match status" value="1"/>
</dbReference>
<keyword evidence="8" id="KW-1185">Reference proteome</keyword>
<evidence type="ECO:0000259" key="6">
    <source>
        <dbReference type="SMART" id="SM00729"/>
    </source>
</evidence>
<protein>
    <submittedName>
        <fullName evidence="7">Radical SAM protein</fullName>
    </submittedName>
</protein>